<keyword evidence="4" id="KW-1185">Reference proteome</keyword>
<dbReference type="AlphaFoldDB" id="A0A4Y2ALT5"/>
<dbReference type="InterPro" id="IPR005225">
    <property type="entry name" value="Small_GTP-bd"/>
</dbReference>
<evidence type="ECO:0000313" key="4">
    <source>
        <dbReference type="Proteomes" id="UP000499080"/>
    </source>
</evidence>
<dbReference type="OrthoDB" id="6421396at2759"/>
<sequence length="210" mass="23374">MLTTRVCIVGPKGVGKTSIAARIDDAALSSSQTRPSGTTFVSCNVLFREKSLNLEILDVSGEEKLRCMAPIYYREAKAAMCVFDLTSEKTFHSLHRWIDSIRNNAREDCQLIILGNKVDLEDLRQVTKETAEKYAVSAGATFFEVSAVTGVGLLNVVIYISKQILCSSDCSSSYAAKRSIISNSIEYISPKKEEKKRRFSFPIRRLSLKT</sequence>
<proteinExistence type="inferred from homology"/>
<dbReference type="SMART" id="SM00174">
    <property type="entry name" value="RHO"/>
    <property type="match status" value="1"/>
</dbReference>
<evidence type="ECO:0000256" key="2">
    <source>
        <dbReference type="ARBA" id="ARBA00022741"/>
    </source>
</evidence>
<dbReference type="EMBL" id="BGPR01000022">
    <property type="protein sequence ID" value="GBL80660.1"/>
    <property type="molecule type" value="Genomic_DNA"/>
</dbReference>
<dbReference type="Proteomes" id="UP000499080">
    <property type="component" value="Unassembled WGS sequence"/>
</dbReference>
<dbReference type="GO" id="GO:0005525">
    <property type="term" value="F:GTP binding"/>
    <property type="evidence" value="ECO:0007669"/>
    <property type="project" value="InterPro"/>
</dbReference>
<dbReference type="FunFam" id="3.40.50.300:FF:001447">
    <property type="entry name" value="Ras-related protein Rab-1B"/>
    <property type="match status" value="1"/>
</dbReference>
<dbReference type="InterPro" id="IPR001806">
    <property type="entry name" value="Small_GTPase"/>
</dbReference>
<dbReference type="Pfam" id="PF00071">
    <property type="entry name" value="Ras"/>
    <property type="match status" value="1"/>
</dbReference>
<protein>
    <submittedName>
        <fullName evidence="3">Ras-related protein Rab-22A</fullName>
    </submittedName>
</protein>
<gene>
    <name evidence="3" type="primary">Rab22a_0</name>
    <name evidence="3" type="ORF">AVEN_225317_1</name>
</gene>
<dbReference type="PROSITE" id="PS51421">
    <property type="entry name" value="RAS"/>
    <property type="match status" value="1"/>
</dbReference>
<organism evidence="3 4">
    <name type="scientific">Araneus ventricosus</name>
    <name type="common">Orbweaver spider</name>
    <name type="synonym">Epeira ventricosa</name>
    <dbReference type="NCBI Taxonomy" id="182803"/>
    <lineage>
        <taxon>Eukaryota</taxon>
        <taxon>Metazoa</taxon>
        <taxon>Ecdysozoa</taxon>
        <taxon>Arthropoda</taxon>
        <taxon>Chelicerata</taxon>
        <taxon>Arachnida</taxon>
        <taxon>Araneae</taxon>
        <taxon>Araneomorphae</taxon>
        <taxon>Entelegynae</taxon>
        <taxon>Araneoidea</taxon>
        <taxon>Araneidae</taxon>
        <taxon>Araneus</taxon>
    </lineage>
</organism>
<dbReference type="InterPro" id="IPR027417">
    <property type="entry name" value="P-loop_NTPase"/>
</dbReference>
<dbReference type="CDD" id="cd00154">
    <property type="entry name" value="Rab"/>
    <property type="match status" value="1"/>
</dbReference>
<dbReference type="GO" id="GO:0003924">
    <property type="term" value="F:GTPase activity"/>
    <property type="evidence" value="ECO:0007669"/>
    <property type="project" value="InterPro"/>
</dbReference>
<dbReference type="PRINTS" id="PR00449">
    <property type="entry name" value="RASTRNSFRMNG"/>
</dbReference>
<keyword evidence="2" id="KW-0547">Nucleotide-binding</keyword>
<name>A0A4Y2ALT5_ARAVE</name>
<dbReference type="SUPFAM" id="SSF52540">
    <property type="entry name" value="P-loop containing nucleoside triphosphate hydrolases"/>
    <property type="match status" value="1"/>
</dbReference>
<accession>A0A4Y2ALT5</accession>
<comment type="caution">
    <text evidence="3">The sequence shown here is derived from an EMBL/GenBank/DDBJ whole genome shotgun (WGS) entry which is preliminary data.</text>
</comment>
<comment type="similarity">
    <text evidence="1">Belongs to the small GTPase superfamily. Rab family.</text>
</comment>
<reference evidence="3 4" key="1">
    <citation type="journal article" date="2019" name="Sci. Rep.">
        <title>Orb-weaving spider Araneus ventricosus genome elucidates the spidroin gene catalogue.</title>
        <authorList>
            <person name="Kono N."/>
            <person name="Nakamura H."/>
            <person name="Ohtoshi R."/>
            <person name="Moran D.A.P."/>
            <person name="Shinohara A."/>
            <person name="Yoshida Y."/>
            <person name="Fujiwara M."/>
            <person name="Mori M."/>
            <person name="Tomita M."/>
            <person name="Arakawa K."/>
        </authorList>
    </citation>
    <scope>NUCLEOTIDE SEQUENCE [LARGE SCALE GENOMIC DNA]</scope>
</reference>
<evidence type="ECO:0000313" key="3">
    <source>
        <dbReference type="EMBL" id="GBL80660.1"/>
    </source>
</evidence>
<dbReference type="PROSITE" id="PS51419">
    <property type="entry name" value="RAB"/>
    <property type="match status" value="1"/>
</dbReference>
<dbReference type="PANTHER" id="PTHR47978">
    <property type="match status" value="1"/>
</dbReference>
<evidence type="ECO:0000256" key="1">
    <source>
        <dbReference type="ARBA" id="ARBA00006270"/>
    </source>
</evidence>
<dbReference type="NCBIfam" id="TIGR00231">
    <property type="entry name" value="small_GTP"/>
    <property type="match status" value="1"/>
</dbReference>
<dbReference type="SMART" id="SM00175">
    <property type="entry name" value="RAB"/>
    <property type="match status" value="1"/>
</dbReference>
<dbReference type="SMART" id="SM00173">
    <property type="entry name" value="RAS"/>
    <property type="match status" value="1"/>
</dbReference>
<dbReference type="Gene3D" id="3.40.50.300">
    <property type="entry name" value="P-loop containing nucleotide triphosphate hydrolases"/>
    <property type="match status" value="1"/>
</dbReference>